<gene>
    <name evidence="1" type="ORF">O6H91_11G054600</name>
</gene>
<keyword evidence="2" id="KW-1185">Reference proteome</keyword>
<comment type="caution">
    <text evidence="1">The sequence shown here is derived from an EMBL/GenBank/DDBJ whole genome shotgun (WGS) entry which is preliminary data.</text>
</comment>
<sequence>MQHQFSPESGEKAEMSQASKVPPPSPTAMTDLVKQVAISTTFVQAEKESFREVVQKYTGAGDDFQGKLPVTCKPAAVSKVDNGARNGCDGSQRKPMYKLHERRHKGGKEMKLEIKHNPFLFKRNAASPRGSEGLSPTLQDHLPSLMSSPVTPLSTLSLESSESSNPRTPGDQSGAGRFDMRFDENKAPARERCSFLIAPPIQQRRSEPELLNLFPLTSPRMREADD</sequence>
<reference evidence="2" key="1">
    <citation type="journal article" date="2024" name="Proc. Natl. Acad. Sci. U.S.A.">
        <title>Extraordinary preservation of gene collinearity over three hundred million years revealed in homosporous lycophytes.</title>
        <authorList>
            <person name="Li C."/>
            <person name="Wickell D."/>
            <person name="Kuo L.Y."/>
            <person name="Chen X."/>
            <person name="Nie B."/>
            <person name="Liao X."/>
            <person name="Peng D."/>
            <person name="Ji J."/>
            <person name="Jenkins J."/>
            <person name="Williams M."/>
            <person name="Shu S."/>
            <person name="Plott C."/>
            <person name="Barry K."/>
            <person name="Rajasekar S."/>
            <person name="Grimwood J."/>
            <person name="Han X."/>
            <person name="Sun S."/>
            <person name="Hou Z."/>
            <person name="He W."/>
            <person name="Dai G."/>
            <person name="Sun C."/>
            <person name="Schmutz J."/>
            <person name="Leebens-Mack J.H."/>
            <person name="Li F.W."/>
            <person name="Wang L."/>
        </authorList>
    </citation>
    <scope>NUCLEOTIDE SEQUENCE [LARGE SCALE GENOMIC DNA]</scope>
    <source>
        <strain evidence="2">cv. PW_Plant_1</strain>
    </source>
</reference>
<dbReference type="Proteomes" id="UP001162992">
    <property type="component" value="Chromosome 11"/>
</dbReference>
<dbReference type="EMBL" id="CM055102">
    <property type="protein sequence ID" value="KAJ7538569.1"/>
    <property type="molecule type" value="Genomic_DNA"/>
</dbReference>
<protein>
    <submittedName>
        <fullName evidence="1">Uncharacterized protein</fullName>
    </submittedName>
</protein>
<accession>A0ACC2C9N0</accession>
<evidence type="ECO:0000313" key="1">
    <source>
        <dbReference type="EMBL" id="KAJ7538569.1"/>
    </source>
</evidence>
<name>A0ACC2C9N0_DIPCM</name>
<proteinExistence type="predicted"/>
<evidence type="ECO:0000313" key="2">
    <source>
        <dbReference type="Proteomes" id="UP001162992"/>
    </source>
</evidence>
<organism evidence="1 2">
    <name type="scientific">Diphasiastrum complanatum</name>
    <name type="common">Issler's clubmoss</name>
    <name type="synonym">Lycopodium complanatum</name>
    <dbReference type="NCBI Taxonomy" id="34168"/>
    <lineage>
        <taxon>Eukaryota</taxon>
        <taxon>Viridiplantae</taxon>
        <taxon>Streptophyta</taxon>
        <taxon>Embryophyta</taxon>
        <taxon>Tracheophyta</taxon>
        <taxon>Lycopodiopsida</taxon>
        <taxon>Lycopodiales</taxon>
        <taxon>Lycopodiaceae</taxon>
        <taxon>Lycopodioideae</taxon>
        <taxon>Diphasiastrum</taxon>
    </lineage>
</organism>